<evidence type="ECO:0000313" key="2">
    <source>
        <dbReference type="Proteomes" id="UP001605036"/>
    </source>
</evidence>
<reference evidence="1 2" key="1">
    <citation type="submission" date="2024-09" db="EMBL/GenBank/DDBJ databases">
        <title>Chromosome-scale assembly of Riccia fluitans.</title>
        <authorList>
            <person name="Paukszto L."/>
            <person name="Sawicki J."/>
            <person name="Karawczyk K."/>
            <person name="Piernik-Szablinska J."/>
            <person name="Szczecinska M."/>
            <person name="Mazdziarz M."/>
        </authorList>
    </citation>
    <scope>NUCLEOTIDE SEQUENCE [LARGE SCALE GENOMIC DNA]</scope>
    <source>
        <strain evidence="1">Rf_01</strain>
        <tissue evidence="1">Aerial parts of the thallus</tissue>
    </source>
</reference>
<protein>
    <submittedName>
        <fullName evidence="1">Uncharacterized protein</fullName>
    </submittedName>
</protein>
<comment type="caution">
    <text evidence="1">The sequence shown here is derived from an EMBL/GenBank/DDBJ whole genome shotgun (WGS) entry which is preliminary data.</text>
</comment>
<proteinExistence type="predicted"/>
<accession>A0ABD1XNN5</accession>
<dbReference type="AlphaFoldDB" id="A0ABD1XNN5"/>
<name>A0ABD1XNN5_9MARC</name>
<evidence type="ECO:0000313" key="1">
    <source>
        <dbReference type="EMBL" id="KAL2610565.1"/>
    </source>
</evidence>
<keyword evidence="2" id="KW-1185">Reference proteome</keyword>
<organism evidence="1 2">
    <name type="scientific">Riccia fluitans</name>
    <dbReference type="NCBI Taxonomy" id="41844"/>
    <lineage>
        <taxon>Eukaryota</taxon>
        <taxon>Viridiplantae</taxon>
        <taxon>Streptophyta</taxon>
        <taxon>Embryophyta</taxon>
        <taxon>Marchantiophyta</taxon>
        <taxon>Marchantiopsida</taxon>
        <taxon>Marchantiidae</taxon>
        <taxon>Marchantiales</taxon>
        <taxon>Ricciaceae</taxon>
        <taxon>Riccia</taxon>
    </lineage>
</organism>
<gene>
    <name evidence="1" type="ORF">R1flu_029138</name>
</gene>
<dbReference type="Proteomes" id="UP001605036">
    <property type="component" value="Unassembled WGS sequence"/>
</dbReference>
<dbReference type="EMBL" id="JBHFFA010000008">
    <property type="protein sequence ID" value="KAL2610565.1"/>
    <property type="molecule type" value="Genomic_DNA"/>
</dbReference>
<sequence length="155" mass="17779">MPNHIFTCLTLSQNSINGLEAICRRFLWGKITEGNDNIPLVAWKEVLRPNGAGGCAITSFQSQSKGLRLKQFMKLMRDEDEDWIFAMKAMLMLTARKGKWAWEKHKWSAHEMLLATPPKRISKAPNTTGLLQVWSEARKHLSSTDTLRRCPAKRR</sequence>